<keyword evidence="2" id="KW-1185">Reference proteome</keyword>
<organism evidence="1 2">
    <name type="scientific">Ridgeia piscesae</name>
    <name type="common">Tubeworm</name>
    <dbReference type="NCBI Taxonomy" id="27915"/>
    <lineage>
        <taxon>Eukaryota</taxon>
        <taxon>Metazoa</taxon>
        <taxon>Spiralia</taxon>
        <taxon>Lophotrochozoa</taxon>
        <taxon>Annelida</taxon>
        <taxon>Polychaeta</taxon>
        <taxon>Sedentaria</taxon>
        <taxon>Canalipalpata</taxon>
        <taxon>Sabellida</taxon>
        <taxon>Siboglinidae</taxon>
        <taxon>Ridgeia</taxon>
    </lineage>
</organism>
<sequence length="163" mass="17697">MLSDAGMASLKVEKLSSSSALYSKMNCWGGNPPWYPGCHITFREREVLLERTTAPSGTWGGPCSMRLTGNMTDCGCPATLLLTTHWYWPKCCNLTTGMVSSWASGTTPSGRAPPLKVHWYFGSGLAQMSHLRTLNLSPGAAVTSWALLSFHTAESSDTESHHQ</sequence>
<comment type="caution">
    <text evidence="1">The sequence shown here is derived from an EMBL/GenBank/DDBJ whole genome shotgun (WGS) entry which is preliminary data.</text>
</comment>
<protein>
    <submittedName>
        <fullName evidence="1">Uncharacterized protein</fullName>
    </submittedName>
</protein>
<dbReference type="Proteomes" id="UP001209878">
    <property type="component" value="Unassembled WGS sequence"/>
</dbReference>
<dbReference type="AlphaFoldDB" id="A0AAD9NNN4"/>
<reference evidence="1" key="1">
    <citation type="journal article" date="2023" name="Mol. Biol. Evol.">
        <title>Third-Generation Sequencing Reveals the Adaptive Role of the Epigenome in Three Deep-Sea Polychaetes.</title>
        <authorList>
            <person name="Perez M."/>
            <person name="Aroh O."/>
            <person name="Sun Y."/>
            <person name="Lan Y."/>
            <person name="Juniper S.K."/>
            <person name="Young C.R."/>
            <person name="Angers B."/>
            <person name="Qian P.Y."/>
        </authorList>
    </citation>
    <scope>NUCLEOTIDE SEQUENCE</scope>
    <source>
        <strain evidence="1">R07B-5</strain>
    </source>
</reference>
<gene>
    <name evidence="1" type="ORF">NP493_758g01006</name>
</gene>
<evidence type="ECO:0000313" key="2">
    <source>
        <dbReference type="Proteomes" id="UP001209878"/>
    </source>
</evidence>
<proteinExistence type="predicted"/>
<name>A0AAD9NNN4_RIDPI</name>
<dbReference type="EMBL" id="JAODUO010000756">
    <property type="protein sequence ID" value="KAK2175031.1"/>
    <property type="molecule type" value="Genomic_DNA"/>
</dbReference>
<accession>A0AAD9NNN4</accession>
<evidence type="ECO:0000313" key="1">
    <source>
        <dbReference type="EMBL" id="KAK2175031.1"/>
    </source>
</evidence>